<dbReference type="InterPro" id="IPR056220">
    <property type="entry name" value="Paratox-like"/>
</dbReference>
<dbReference type="CDD" id="cd19959">
    <property type="entry name" value="paratox"/>
    <property type="match status" value="1"/>
</dbReference>
<evidence type="ECO:0000313" key="2">
    <source>
        <dbReference type="Proteomes" id="UP000001365"/>
    </source>
</evidence>
<dbReference type="Proteomes" id="UP000001365">
    <property type="component" value="Chromosome"/>
</dbReference>
<proteinExistence type="predicted"/>
<dbReference type="Pfam" id="PF24313">
    <property type="entry name" value="Paratox"/>
    <property type="match status" value="1"/>
</dbReference>
<evidence type="ECO:0000313" key="1">
    <source>
        <dbReference type="EMBL" id="CAW92212.1"/>
    </source>
</evidence>
<dbReference type="AlphaFoldDB" id="C0M6Y6"/>
<gene>
    <name evidence="1" type="ordered locus">SEQ_0197</name>
</gene>
<organism evidence="1 2">
    <name type="scientific">Streptococcus equi subsp. equi (strain 4047)</name>
    <dbReference type="NCBI Taxonomy" id="553482"/>
    <lineage>
        <taxon>Bacteria</taxon>
        <taxon>Bacillati</taxon>
        <taxon>Bacillota</taxon>
        <taxon>Bacilli</taxon>
        <taxon>Lactobacillales</taxon>
        <taxon>Streptococcaceae</taxon>
        <taxon>Streptococcus</taxon>
    </lineage>
</organism>
<protein>
    <submittedName>
        <fullName evidence="1">Hypothetical phage protein</fullName>
    </submittedName>
</protein>
<dbReference type="EMBL" id="FM204883">
    <property type="protein sequence ID" value="CAW92212.1"/>
    <property type="molecule type" value="Genomic_DNA"/>
</dbReference>
<reference evidence="1 2" key="1">
    <citation type="journal article" date="2009" name="PLoS Pathog.">
        <title>Genomic evidence for the evolution of Streptococcus equi: host restriction, increased virulence, and genetic exchange with human pathogens.</title>
        <authorList>
            <person name="Holden M.T.G."/>
            <person name="Heather Z."/>
            <person name="Paillot R."/>
            <person name="Steward K.F."/>
            <person name="Webb K."/>
            <person name="Ainslie F."/>
            <person name="Jourdan T."/>
            <person name="Bason N.C."/>
            <person name="Holroyd N.E."/>
            <person name="Mungall K."/>
            <person name="Quail M.A."/>
            <person name="Sanders M."/>
            <person name="Simmonds M."/>
            <person name="Willey D."/>
            <person name="Brooks K."/>
            <person name="Aanensen D.M."/>
            <person name="Spratt B.G."/>
            <person name="Jolley K.A."/>
            <person name="Maiden M.C.J."/>
            <person name="Kehoe M."/>
            <person name="Chanter N."/>
            <person name="Bentley S.D."/>
            <person name="Robinson C."/>
            <person name="Maskell D.J."/>
            <person name="Parkhill J."/>
            <person name="Waller A.S."/>
        </authorList>
    </citation>
    <scope>NUCLEOTIDE SEQUENCE [LARGE SCALE GENOMIC DNA]</scope>
    <source>
        <strain evidence="1 2">4047</strain>
    </source>
</reference>
<name>C0M6Y6_STRE4</name>
<sequence length="72" mass="8438">MFMLIYDEFKQAVDDGYITGDTVAIVRKNGQIFDYVLPGEEVQPWEVVTEEKVENVLRELDWRSVKSRSKLL</sequence>
<dbReference type="HOGENOM" id="CLU_192341_0_0_9"/>
<dbReference type="KEGG" id="seu:SEQ_0197"/>
<accession>C0M6Y6</accession>